<dbReference type="OrthoDB" id="416253at2759"/>
<dbReference type="Gene3D" id="3.20.20.100">
    <property type="entry name" value="NADP-dependent oxidoreductase domain"/>
    <property type="match status" value="1"/>
</dbReference>
<evidence type="ECO:0000313" key="2">
    <source>
        <dbReference type="EMBL" id="GHP02995.1"/>
    </source>
</evidence>
<dbReference type="EMBL" id="BNJQ01000004">
    <property type="protein sequence ID" value="GHP02995.1"/>
    <property type="molecule type" value="Genomic_DNA"/>
</dbReference>
<dbReference type="AlphaFoldDB" id="A0A830H7L9"/>
<dbReference type="Proteomes" id="UP000660262">
    <property type="component" value="Unassembled WGS sequence"/>
</dbReference>
<proteinExistence type="predicted"/>
<evidence type="ECO:0000259" key="1">
    <source>
        <dbReference type="Pfam" id="PF00248"/>
    </source>
</evidence>
<protein>
    <recommendedName>
        <fullName evidence="1">NADP-dependent oxidoreductase domain-containing protein</fullName>
    </recommendedName>
</protein>
<dbReference type="PROSITE" id="PS00798">
    <property type="entry name" value="ALDOKETO_REDUCTASE_1"/>
    <property type="match status" value="1"/>
</dbReference>
<comment type="caution">
    <text evidence="2">The sequence shown here is derived from an EMBL/GenBank/DDBJ whole genome shotgun (WGS) entry which is preliminary data.</text>
</comment>
<gene>
    <name evidence="2" type="ORF">PPROV_000175000</name>
</gene>
<reference evidence="2" key="1">
    <citation type="submission" date="2020-10" db="EMBL/GenBank/DDBJ databases">
        <title>Unveiling of a novel bifunctional photoreceptor, Dualchrome1, isolated from a cosmopolitan green alga.</title>
        <authorList>
            <person name="Suzuki S."/>
            <person name="Kawachi M."/>
        </authorList>
    </citation>
    <scope>NUCLEOTIDE SEQUENCE</scope>
    <source>
        <strain evidence="2">NIES 2893</strain>
    </source>
</reference>
<organism evidence="2 3">
    <name type="scientific">Pycnococcus provasolii</name>
    <dbReference type="NCBI Taxonomy" id="41880"/>
    <lineage>
        <taxon>Eukaryota</taxon>
        <taxon>Viridiplantae</taxon>
        <taxon>Chlorophyta</taxon>
        <taxon>Pseudoscourfieldiophyceae</taxon>
        <taxon>Pseudoscourfieldiales</taxon>
        <taxon>Pycnococcaceae</taxon>
        <taxon>Pycnococcus</taxon>
    </lineage>
</organism>
<dbReference type="InterPro" id="IPR020471">
    <property type="entry name" value="AKR"/>
</dbReference>
<evidence type="ECO:0000313" key="3">
    <source>
        <dbReference type="Proteomes" id="UP000660262"/>
    </source>
</evidence>
<name>A0A830H7L9_9CHLO</name>
<feature type="domain" description="NADP-dependent oxidoreductase" evidence="1">
    <location>
        <begin position="40"/>
        <end position="290"/>
    </location>
</feature>
<dbReference type="GO" id="GO:0016491">
    <property type="term" value="F:oxidoreductase activity"/>
    <property type="evidence" value="ECO:0007669"/>
    <property type="project" value="InterPro"/>
</dbReference>
<dbReference type="PANTHER" id="PTHR11732">
    <property type="entry name" value="ALDO/KETO REDUCTASE"/>
    <property type="match status" value="1"/>
</dbReference>
<sequence length="360" mass="39838">MPASNTRFGSSPSVAKCKSITLTAKCGEPVIMPVVALGLWKVPADAAFSAVTSALDGGYRHLDCAPVYRNQAIVGAAITAYLTEHAETLSRRDLFITSKVFPSPTNMHDNFENDVRNTLRELDLKYLDLCLIHWPFEYEESSLEDMWMAMEDLVKNGLVKAIGVSNFSSTKLKRILEIAEIPVSVNQVEMHAMFRQEALVNFCNNNGVHVTAYGPLGSGDQWASDGLGRKCAAEERLLSHPETLRVAKSAGCTPAQALIAWIVHHRMCSCAPKSVNPSRQAENIAAGSRDFVNNNKILGLLSTLDKVEPQVRLQHGAFHTGPPESGKCFRTLEELWDEDVSYMLDRDFERPEGFMLRPSQ</sequence>
<keyword evidence="3" id="KW-1185">Reference proteome</keyword>
<dbReference type="Pfam" id="PF00248">
    <property type="entry name" value="Aldo_ket_red"/>
    <property type="match status" value="1"/>
</dbReference>
<accession>A0A830H7L9</accession>
<dbReference type="InterPro" id="IPR036812">
    <property type="entry name" value="NAD(P)_OxRdtase_dom_sf"/>
</dbReference>
<dbReference type="SUPFAM" id="SSF51430">
    <property type="entry name" value="NAD(P)-linked oxidoreductase"/>
    <property type="match status" value="1"/>
</dbReference>
<dbReference type="CDD" id="cd19071">
    <property type="entry name" value="AKR_AKR1-5-like"/>
    <property type="match status" value="1"/>
</dbReference>
<dbReference type="InterPro" id="IPR018170">
    <property type="entry name" value="Aldo/ket_reductase_CS"/>
</dbReference>
<dbReference type="PRINTS" id="PR00069">
    <property type="entry name" value="ALDKETRDTASE"/>
</dbReference>
<dbReference type="PROSITE" id="PS00062">
    <property type="entry name" value="ALDOKETO_REDUCTASE_2"/>
    <property type="match status" value="1"/>
</dbReference>
<dbReference type="InterPro" id="IPR023210">
    <property type="entry name" value="NADP_OxRdtase_dom"/>
</dbReference>